<evidence type="ECO:0000313" key="2">
    <source>
        <dbReference type="EnsemblPlants" id="KRH74212"/>
    </source>
</evidence>
<reference evidence="1 2" key="1">
    <citation type="journal article" date="2010" name="Nature">
        <title>Genome sequence of the palaeopolyploid soybean.</title>
        <authorList>
            <person name="Schmutz J."/>
            <person name="Cannon S.B."/>
            <person name="Schlueter J."/>
            <person name="Ma J."/>
            <person name="Mitros T."/>
            <person name="Nelson W."/>
            <person name="Hyten D.L."/>
            <person name="Song Q."/>
            <person name="Thelen J.J."/>
            <person name="Cheng J."/>
            <person name="Xu D."/>
            <person name="Hellsten U."/>
            <person name="May G.D."/>
            <person name="Yu Y."/>
            <person name="Sakurai T."/>
            <person name="Umezawa T."/>
            <person name="Bhattacharyya M.K."/>
            <person name="Sandhu D."/>
            <person name="Valliyodan B."/>
            <person name="Lindquist E."/>
            <person name="Peto M."/>
            <person name="Grant D."/>
            <person name="Shu S."/>
            <person name="Goodstein D."/>
            <person name="Barry K."/>
            <person name="Futrell-Griggs M."/>
            <person name="Abernathy B."/>
            <person name="Du J."/>
            <person name="Tian Z."/>
            <person name="Zhu L."/>
            <person name="Gill N."/>
            <person name="Joshi T."/>
            <person name="Libault M."/>
            <person name="Sethuraman A."/>
            <person name="Zhang X.-C."/>
            <person name="Shinozaki K."/>
            <person name="Nguyen H.T."/>
            <person name="Wing R.A."/>
            <person name="Cregan P."/>
            <person name="Specht J."/>
            <person name="Grimwood J."/>
            <person name="Rokhsar D."/>
            <person name="Stacey G."/>
            <person name="Shoemaker R.C."/>
            <person name="Jackson S.A."/>
        </authorList>
    </citation>
    <scope>NUCLEOTIDE SEQUENCE [LARGE SCALE GENOMIC DNA]</scope>
    <source>
        <strain evidence="2">cv. Williams 82</strain>
        <tissue evidence="1">Callus</tissue>
    </source>
</reference>
<reference evidence="1" key="3">
    <citation type="submission" date="2018-07" db="EMBL/GenBank/DDBJ databases">
        <title>WGS assembly of Glycine max.</title>
        <authorList>
            <person name="Schmutz J."/>
            <person name="Cannon S."/>
            <person name="Schlueter J."/>
            <person name="Ma J."/>
            <person name="Mitros T."/>
            <person name="Nelson W."/>
            <person name="Hyten D."/>
            <person name="Song Q."/>
            <person name="Thelen J."/>
            <person name="Cheng J."/>
            <person name="Xu D."/>
            <person name="Hellsten U."/>
            <person name="May G."/>
            <person name="Yu Y."/>
            <person name="Sakurai T."/>
            <person name="Umezawa T."/>
            <person name="Bhattacharyya M."/>
            <person name="Sandhu D."/>
            <person name="Valliyodan B."/>
            <person name="Lindquist E."/>
            <person name="Peto M."/>
            <person name="Grant D."/>
            <person name="Shu S."/>
            <person name="Goodstein D."/>
            <person name="Barry K."/>
            <person name="Futrell-Griggs M."/>
            <person name="Abernathy B."/>
            <person name="Du J."/>
            <person name="Tian Z."/>
            <person name="Zhu L."/>
            <person name="Gill N."/>
            <person name="Joshi T."/>
            <person name="Libault M."/>
            <person name="Sethuraman A."/>
            <person name="Zhang X."/>
            <person name="Shinozaki K."/>
            <person name="Nguyen H."/>
            <person name="Wing R."/>
            <person name="Cregan P."/>
            <person name="Specht J."/>
            <person name="Grimwood J."/>
            <person name="Rokhsar D."/>
            <person name="Stacey G."/>
            <person name="Shoemaker R."/>
            <person name="Jackson S."/>
        </authorList>
    </citation>
    <scope>NUCLEOTIDE SEQUENCE</scope>
    <source>
        <tissue evidence="1">Callus</tissue>
    </source>
</reference>
<dbReference type="EMBL" id="CM000834">
    <property type="protein sequence ID" value="KRH74212.1"/>
    <property type="molecule type" value="Genomic_DNA"/>
</dbReference>
<accession>A0A0R0LDW2</accession>
<proteinExistence type="predicted"/>
<organism evidence="1">
    <name type="scientific">Glycine max</name>
    <name type="common">Soybean</name>
    <name type="synonym">Glycine hispida</name>
    <dbReference type="NCBI Taxonomy" id="3847"/>
    <lineage>
        <taxon>Eukaryota</taxon>
        <taxon>Viridiplantae</taxon>
        <taxon>Streptophyta</taxon>
        <taxon>Embryophyta</taxon>
        <taxon>Tracheophyta</taxon>
        <taxon>Spermatophyta</taxon>
        <taxon>Magnoliopsida</taxon>
        <taxon>eudicotyledons</taxon>
        <taxon>Gunneridae</taxon>
        <taxon>Pentapetalae</taxon>
        <taxon>rosids</taxon>
        <taxon>fabids</taxon>
        <taxon>Fabales</taxon>
        <taxon>Fabaceae</taxon>
        <taxon>Papilionoideae</taxon>
        <taxon>50 kb inversion clade</taxon>
        <taxon>NPAAA clade</taxon>
        <taxon>indigoferoid/millettioid clade</taxon>
        <taxon>Phaseoleae</taxon>
        <taxon>Glycine</taxon>
        <taxon>Glycine subgen. Soja</taxon>
    </lineage>
</organism>
<dbReference type="EnsemblPlants" id="KRH74212">
    <property type="protein sequence ID" value="KRH74212"/>
    <property type="gene ID" value="GLYMA_01G006300"/>
</dbReference>
<keyword evidence="3" id="KW-1185">Reference proteome</keyword>
<dbReference type="Gramene" id="KRH74212">
    <property type="protein sequence ID" value="KRH74212"/>
    <property type="gene ID" value="GLYMA_01G006300"/>
</dbReference>
<reference evidence="2" key="2">
    <citation type="submission" date="2018-02" db="UniProtKB">
        <authorList>
            <consortium name="EnsemblPlants"/>
        </authorList>
    </citation>
    <scope>IDENTIFICATION</scope>
    <source>
        <strain evidence="2">Williams 82</strain>
    </source>
</reference>
<dbReference type="AlphaFoldDB" id="A0A0R0LDW2"/>
<evidence type="ECO:0000313" key="3">
    <source>
        <dbReference type="Proteomes" id="UP000008827"/>
    </source>
</evidence>
<gene>
    <name evidence="1" type="ORF">GLYMA_01G006300</name>
</gene>
<sequence length="67" mass="7925">MCPLRGNSEESSSHLIPYVEKYLFVYSLISWVHNSSTATTILVFRLPRVLRPFHPHKHQNIEMRMQT</sequence>
<name>A0A0R0LDW2_SOYBN</name>
<protein>
    <submittedName>
        <fullName evidence="1 2">Uncharacterized protein</fullName>
    </submittedName>
</protein>
<dbReference type="InParanoid" id="A0A0R0LDW2"/>
<evidence type="ECO:0000313" key="1">
    <source>
        <dbReference type="EMBL" id="KRH74212.1"/>
    </source>
</evidence>
<dbReference type="Proteomes" id="UP000008827">
    <property type="component" value="Chromosome 1"/>
</dbReference>